<dbReference type="EMBL" id="LNXU01000003">
    <property type="protein sequence ID" value="KTC76706.1"/>
    <property type="molecule type" value="Genomic_DNA"/>
</dbReference>
<proteinExistence type="predicted"/>
<dbReference type="RefSeq" id="WP_058458155.1">
    <property type="nucleotide sequence ID" value="NZ_CAAAIY010000009.1"/>
</dbReference>
<sequence>MKNLFKAILLIMVISYCPTSLWASTDNVNHIEKNYFQFAIPEYHTSRQSGQTVTIYVRYAYKKKLPNSEYPDYRVLRTAVLKYMEPTVEFPAEVFWEILATAMGRDLIKNYPLDGVSIQLDVLDNPNPNSFEPGDHGPTFTVGDIEPLDVHH</sequence>
<keyword evidence="3" id="KW-1185">Reference proteome</keyword>
<evidence type="ECO:0000313" key="2">
    <source>
        <dbReference type="EMBL" id="KTC76706.1"/>
    </source>
</evidence>
<keyword evidence="1" id="KW-0732">Signal</keyword>
<name>A0A0W0RZZ1_LEGBO</name>
<gene>
    <name evidence="2" type="ORF">Lboz_0461</name>
</gene>
<feature type="chain" id="PRO_5006911467" evidence="1">
    <location>
        <begin position="23"/>
        <end position="152"/>
    </location>
</feature>
<dbReference type="PATRIC" id="fig|447.4.peg.493"/>
<dbReference type="Proteomes" id="UP000054695">
    <property type="component" value="Unassembled WGS sequence"/>
</dbReference>
<evidence type="ECO:0000313" key="3">
    <source>
        <dbReference type="Proteomes" id="UP000054695"/>
    </source>
</evidence>
<reference evidence="2 3" key="1">
    <citation type="submission" date="2015-11" db="EMBL/GenBank/DDBJ databases">
        <title>Genomic analysis of 38 Legionella species identifies large and diverse effector repertoires.</title>
        <authorList>
            <person name="Burstein D."/>
            <person name="Amaro F."/>
            <person name="Zusman T."/>
            <person name="Lifshitz Z."/>
            <person name="Cohen O."/>
            <person name="Gilbert J.A."/>
            <person name="Pupko T."/>
            <person name="Shuman H.A."/>
            <person name="Segal G."/>
        </authorList>
    </citation>
    <scope>NUCLEOTIDE SEQUENCE [LARGE SCALE GENOMIC DNA]</scope>
    <source>
        <strain evidence="2 3">WIGA</strain>
    </source>
</reference>
<protein>
    <submittedName>
        <fullName evidence="2">Uncharacterized protein</fullName>
    </submittedName>
</protein>
<accession>A0A0W0RZZ1</accession>
<evidence type="ECO:0000256" key="1">
    <source>
        <dbReference type="SAM" id="SignalP"/>
    </source>
</evidence>
<comment type="caution">
    <text evidence="2">The sequence shown here is derived from an EMBL/GenBank/DDBJ whole genome shotgun (WGS) entry which is preliminary data.</text>
</comment>
<organism evidence="2 3">
    <name type="scientific">Legionella bozemanae</name>
    <name type="common">Fluoribacter bozemanae</name>
    <dbReference type="NCBI Taxonomy" id="447"/>
    <lineage>
        <taxon>Bacteria</taxon>
        <taxon>Pseudomonadati</taxon>
        <taxon>Pseudomonadota</taxon>
        <taxon>Gammaproteobacteria</taxon>
        <taxon>Legionellales</taxon>
        <taxon>Legionellaceae</taxon>
        <taxon>Legionella</taxon>
    </lineage>
</organism>
<feature type="signal peptide" evidence="1">
    <location>
        <begin position="1"/>
        <end position="22"/>
    </location>
</feature>
<dbReference type="AlphaFoldDB" id="A0A0W0RZZ1"/>
<dbReference type="OrthoDB" id="5645490at2"/>